<protein>
    <submittedName>
        <fullName evidence="4">Alpha/beta hydrolase</fullName>
    </submittedName>
</protein>
<feature type="signal peptide" evidence="2">
    <location>
        <begin position="1"/>
        <end position="18"/>
    </location>
</feature>
<name>A0ABU3U648_9FLAO</name>
<dbReference type="InterPro" id="IPR029058">
    <property type="entry name" value="AB_hydrolase_fold"/>
</dbReference>
<dbReference type="Gene3D" id="3.40.50.1820">
    <property type="entry name" value="alpha/beta hydrolase"/>
    <property type="match status" value="1"/>
</dbReference>
<organism evidence="4 5">
    <name type="scientific">Gilvirhabdus luticola</name>
    <dbReference type="NCBI Taxonomy" id="3079858"/>
    <lineage>
        <taxon>Bacteria</taxon>
        <taxon>Pseudomonadati</taxon>
        <taxon>Bacteroidota</taxon>
        <taxon>Flavobacteriia</taxon>
        <taxon>Flavobacteriales</taxon>
        <taxon>Flavobacteriaceae</taxon>
        <taxon>Gilvirhabdus</taxon>
    </lineage>
</organism>
<evidence type="ECO:0000256" key="1">
    <source>
        <dbReference type="ARBA" id="ARBA00022801"/>
    </source>
</evidence>
<evidence type="ECO:0000313" key="5">
    <source>
        <dbReference type="Proteomes" id="UP001268651"/>
    </source>
</evidence>
<gene>
    <name evidence="4" type="ORF">RXV94_06870</name>
</gene>
<comment type="caution">
    <text evidence="4">The sequence shown here is derived from an EMBL/GenBank/DDBJ whole genome shotgun (WGS) entry which is preliminary data.</text>
</comment>
<feature type="chain" id="PRO_5045567853" evidence="2">
    <location>
        <begin position="19"/>
        <end position="295"/>
    </location>
</feature>
<keyword evidence="2" id="KW-0732">Signal</keyword>
<dbReference type="SUPFAM" id="SSF53474">
    <property type="entry name" value="alpha/beta-Hydrolases"/>
    <property type="match status" value="1"/>
</dbReference>
<dbReference type="Pfam" id="PF20434">
    <property type="entry name" value="BD-FAE"/>
    <property type="match status" value="1"/>
</dbReference>
<evidence type="ECO:0000256" key="2">
    <source>
        <dbReference type="SAM" id="SignalP"/>
    </source>
</evidence>
<dbReference type="EMBL" id="JAWHTF010000002">
    <property type="protein sequence ID" value="MDU8885878.1"/>
    <property type="molecule type" value="Genomic_DNA"/>
</dbReference>
<keyword evidence="5" id="KW-1185">Reference proteome</keyword>
<dbReference type="InterPro" id="IPR050300">
    <property type="entry name" value="GDXG_lipolytic_enzyme"/>
</dbReference>
<proteinExistence type="predicted"/>
<dbReference type="RefSeq" id="WP_316661799.1">
    <property type="nucleotide sequence ID" value="NZ_JAWHTF010000002.1"/>
</dbReference>
<dbReference type="PANTHER" id="PTHR48081:SF6">
    <property type="entry name" value="PEPTIDASE S9 PROLYL OLIGOPEPTIDASE CATALYTIC DOMAIN-CONTAINING PROTEIN"/>
    <property type="match status" value="1"/>
</dbReference>
<dbReference type="Proteomes" id="UP001268651">
    <property type="component" value="Unassembled WGS sequence"/>
</dbReference>
<reference evidence="4 5" key="1">
    <citation type="submission" date="2023-10" db="EMBL/GenBank/DDBJ databases">
        <title>Marimonas sp. nov. isolated from tidal mud flat.</title>
        <authorList>
            <person name="Jaincy N.J."/>
            <person name="Srinivasan S."/>
            <person name="Lee S.-S."/>
        </authorList>
    </citation>
    <scope>NUCLEOTIDE SEQUENCE [LARGE SCALE GENOMIC DNA]</scope>
    <source>
        <strain evidence="4 5">MJ-SS3</strain>
    </source>
</reference>
<evidence type="ECO:0000313" key="4">
    <source>
        <dbReference type="EMBL" id="MDU8885878.1"/>
    </source>
</evidence>
<dbReference type="InterPro" id="IPR049492">
    <property type="entry name" value="BD-FAE-like_dom"/>
</dbReference>
<evidence type="ECO:0000259" key="3">
    <source>
        <dbReference type="Pfam" id="PF20434"/>
    </source>
</evidence>
<dbReference type="PANTHER" id="PTHR48081">
    <property type="entry name" value="AB HYDROLASE SUPERFAMILY PROTEIN C4A8.06C"/>
    <property type="match status" value="1"/>
</dbReference>
<keyword evidence="1 4" id="KW-0378">Hydrolase</keyword>
<feature type="domain" description="BD-FAE-like" evidence="3">
    <location>
        <begin position="36"/>
        <end position="173"/>
    </location>
</feature>
<dbReference type="GO" id="GO:0016787">
    <property type="term" value="F:hydrolase activity"/>
    <property type="evidence" value="ECO:0007669"/>
    <property type="project" value="UniProtKB-KW"/>
</dbReference>
<sequence>MKNILTLCCLLLVLLTTAQTKTTYTYSIKGNDTLKLDVYTPEKIKPNDKLPTLLWMHGGGFSGGSRDYKDDAQLCQYAAQNGYIGISISYRLLRKGTKTGFGCDCTKEDKLEVFKQAAIDYLDAAAYTVANAEELHIDTKNIIAGGSSAGAEGTLTAVYMREHFVDDLDKYKDVSFSGIFSCAGALVNADYITKNNAIPSVLFHGTKDQLVPFASAPHHYCDPEKPGYLILDGSEIIANKLEEFETSYYFNIVKEARHEISAIPFKDLDKVFKFFEQTIINDEVIQTKIIRKKSQ</sequence>
<accession>A0ABU3U648</accession>